<protein>
    <recommendedName>
        <fullName evidence="3">Concanavalin A-like lectin/glucanase superfamily protein</fullName>
    </recommendedName>
</protein>
<evidence type="ECO:0000313" key="2">
    <source>
        <dbReference type="Proteomes" id="UP001526166"/>
    </source>
</evidence>
<gene>
    <name evidence="1" type="ORF">OE699_02045</name>
</gene>
<name>A0ABT2ZV42_9RHOB</name>
<proteinExistence type="predicted"/>
<organism evidence="1 2">
    <name type="scientific">Sedimentimonas flavescens</name>
    <dbReference type="NCBI Taxonomy" id="2851012"/>
    <lineage>
        <taxon>Bacteria</taxon>
        <taxon>Pseudomonadati</taxon>
        <taxon>Pseudomonadota</taxon>
        <taxon>Alphaproteobacteria</taxon>
        <taxon>Rhodobacterales</taxon>
        <taxon>Rhodobacter group</taxon>
        <taxon>Sedimentimonas</taxon>
    </lineage>
</organism>
<sequence>MGILNYCSWGADALDYAVPGTIQTSASYVGADGFALIQGPARIPTNSLSTDIWACSKTYFSAVGFRSEQPLRFFAQDGTTTIAYLASSTAETFTLWVNIGGTLTNVGTSAVQALGTNSRIDAHLVIGVSGSVEVFANGTSILSWSGDNSNGGAYTSCESVEFDGYASNAAGNPLWCLIADEDTRVFDCQQIIPTGAGAHTDFGAYTSVDDFAADPYTDFASSTTVGDKLSAACTDPLARFSTGYDVVGVAVTARARAGNGSPRLKPLIRHGGVDATGDAALLNGTDSATKHLFTVNPSTGLPWTYAELASMEIGCEVAAPA</sequence>
<keyword evidence="2" id="KW-1185">Reference proteome</keyword>
<accession>A0ABT2ZV42</accession>
<dbReference type="RefSeq" id="WP_263846906.1">
    <property type="nucleotide sequence ID" value="NZ_JAOWKW010000001.1"/>
</dbReference>
<evidence type="ECO:0008006" key="3">
    <source>
        <dbReference type="Google" id="ProtNLM"/>
    </source>
</evidence>
<reference evidence="1 2" key="1">
    <citation type="submission" date="2022-10" db="EMBL/GenBank/DDBJ databases">
        <title>Sinirhodobacter sp. nov., isolated from ocean surface sediments.</title>
        <authorList>
            <person name="He W."/>
            <person name="Wang L."/>
            <person name="Zhang D.-F."/>
        </authorList>
    </citation>
    <scope>NUCLEOTIDE SEQUENCE [LARGE SCALE GENOMIC DNA]</scope>
    <source>
        <strain evidence="1 2">WL0115</strain>
    </source>
</reference>
<dbReference type="Proteomes" id="UP001526166">
    <property type="component" value="Unassembled WGS sequence"/>
</dbReference>
<dbReference type="EMBL" id="JAOWKW010000001">
    <property type="protein sequence ID" value="MCV2877621.1"/>
    <property type="molecule type" value="Genomic_DNA"/>
</dbReference>
<evidence type="ECO:0000313" key="1">
    <source>
        <dbReference type="EMBL" id="MCV2877621.1"/>
    </source>
</evidence>
<comment type="caution">
    <text evidence="1">The sequence shown here is derived from an EMBL/GenBank/DDBJ whole genome shotgun (WGS) entry which is preliminary data.</text>
</comment>